<dbReference type="KEGG" id="uam:UABAM_05298"/>
<keyword evidence="2" id="KW-1185">Reference proteome</keyword>
<organism evidence="1 2">
    <name type="scientific">Uabimicrobium amorphum</name>
    <dbReference type="NCBI Taxonomy" id="2596890"/>
    <lineage>
        <taxon>Bacteria</taxon>
        <taxon>Pseudomonadati</taxon>
        <taxon>Planctomycetota</taxon>
        <taxon>Candidatus Uabimicrobiia</taxon>
        <taxon>Candidatus Uabimicrobiales</taxon>
        <taxon>Candidatus Uabimicrobiaceae</taxon>
        <taxon>Candidatus Uabimicrobium</taxon>
    </lineage>
</organism>
<evidence type="ECO:0000313" key="2">
    <source>
        <dbReference type="Proteomes" id="UP000326354"/>
    </source>
</evidence>
<dbReference type="AlphaFoldDB" id="A0A5S9ISN5"/>
<gene>
    <name evidence="1" type="ORF">UABAM_05298</name>
</gene>
<name>A0A5S9ISN5_UABAM</name>
<dbReference type="EMBL" id="AP019860">
    <property type="protein sequence ID" value="BBM86896.1"/>
    <property type="molecule type" value="Genomic_DNA"/>
</dbReference>
<proteinExistence type="predicted"/>
<reference evidence="1 2" key="1">
    <citation type="submission" date="2019-08" db="EMBL/GenBank/DDBJ databases">
        <title>Complete genome sequence of Candidatus Uab amorphum.</title>
        <authorList>
            <person name="Shiratori T."/>
            <person name="Suzuki S."/>
            <person name="Kakizawa Y."/>
            <person name="Ishida K."/>
        </authorList>
    </citation>
    <scope>NUCLEOTIDE SEQUENCE [LARGE SCALE GENOMIC DNA]</scope>
    <source>
        <strain evidence="1 2">SRT547</strain>
    </source>
</reference>
<dbReference type="SUPFAM" id="SSF48452">
    <property type="entry name" value="TPR-like"/>
    <property type="match status" value="1"/>
</dbReference>
<dbReference type="InterPro" id="IPR011990">
    <property type="entry name" value="TPR-like_helical_dom_sf"/>
</dbReference>
<protein>
    <submittedName>
        <fullName evidence="1">Uncharacterized protein</fullName>
    </submittedName>
</protein>
<sequence>MAIVLSLFVTLGGIVKKKYIAITALLFLILGGAGAKIWRDAVIKEQEQFRYKKAKQFCRSEHYNKSLIVVYAYKKMLGKSEYHNSKWQKLELEILQNLRDIPRLVFLYEQNPDLLLENEEASLWVARAFFETKFWKKYQKIVEVWHTKKTRVFEWFILEVDTLIKRQKRKQARKKLLENKTKFRDKAELWIRLALMETQENQFAQAWEYLEEGHNYDSKNADLRLFRGQVLESLGRDKSARVEYVAAYLSNPKNFVIVDRLAEFYVRQDNYLLAIETWSRLTEKAPAYIWQKLAFYQRVAINKKQKITKENGMLQAINQLPIREFWSEDLAKESHNRNQYLYWLRVLHFLKNQQYDKALEWLQQYSDEEWNPRLQNNLHRILFHKKYGGFTQGGTSFIEVKSSCGELGKFLDDAARRERLQLAVPRNHDLLNFIKTPYVFPALLLCHKWLEAAVILHENLPKGKLPEWYAQQIMHAMSVVRDKKRAIYFAESYPEMLSLQLLKAELLIAQGDVVVGCDILRILAKRDDGVGIRASWLLSLYYLELRNYKLAKSVLRLHKKLLYSVLGQEVLARIFLLENDKTRAQKIYQKIAQKSVEAKVFLAKEAFQNRNWQEAEKWTVILQKQFPDQLQFAENYNKIQQMKNQK</sequence>
<evidence type="ECO:0000313" key="1">
    <source>
        <dbReference type="EMBL" id="BBM86896.1"/>
    </source>
</evidence>
<dbReference type="Proteomes" id="UP000326354">
    <property type="component" value="Chromosome"/>
</dbReference>
<accession>A0A5S9ISN5</accession>
<dbReference type="Gene3D" id="1.25.40.10">
    <property type="entry name" value="Tetratricopeptide repeat domain"/>
    <property type="match status" value="1"/>
</dbReference>